<dbReference type="EMBL" id="OU503052">
    <property type="protein sequence ID" value="CAI9780235.1"/>
    <property type="molecule type" value="Genomic_DNA"/>
</dbReference>
<evidence type="ECO:0000313" key="3">
    <source>
        <dbReference type="EMBL" id="CAI9780235.1"/>
    </source>
</evidence>
<dbReference type="GO" id="GO:0030003">
    <property type="term" value="P:intracellular monoatomic cation homeostasis"/>
    <property type="evidence" value="ECO:0007669"/>
    <property type="project" value="TreeGrafter"/>
</dbReference>
<keyword evidence="1" id="KW-0175">Coiled coil</keyword>
<feature type="compositionally biased region" description="Polar residues" evidence="2">
    <location>
        <begin position="627"/>
        <end position="648"/>
    </location>
</feature>
<feature type="region of interest" description="Disordered" evidence="2">
    <location>
        <begin position="627"/>
        <end position="663"/>
    </location>
</feature>
<sequence length="913" mass="102833">MSLKLHHQNLVSGSSSRSLVAVKPIRTCFFNRRVVSLDHLLFNRCYTRKKSRVRLSLPESSELSFICRLPRFSKQSICSLTTTDHLLPRASADDNTMVNGSPQARMGSNVEEMRFKLNQSLQGEDYDTGLVQSLHDSARVFELAIKQHKSFSKISWFSTAWLGVDKAAWVKVLSYQASVYSLLQAASEISSQGDGRDRDINVFVQKSLSRQCAPLENIIKEKLLDKQPEAYEWFWSEQIPVAVTNFVDNFEKDQRFATATETFRKGLSSVSGSPSDISLLMLALSCIAAITKLGPAKVSCAPFFSIIPDITGRLMDMLVEFVPIRQVYHSIKEIGLRREFLVHFGPRAAACRIKNDLGAEEIMFWVGLIQKQLRRAIDREKIWSRLTTCESIEVLEKDLAIFGFFIALGRSTQFYLSINGFDIADEPIKGFIRYLIGGSVLYYPQLSSISAYQLYVEVVCEELDWLPFYPGCSSTSKRTPGHKNREGPPNTEAIHLVLDVCSYWIQSFIKYSKWLENPSNVKAARFLSKGHDKLKMCVQELGIQKTGSGNYLPLKKELDSFDKALGSVEEALLRLEDLLQELHVKSSSSGKEHLKAACSDLERIRRLKKEAEFLEASFRAKAASLQQGDDVSSLTSPTSEQHQYSRGQGSKGANMKMDRSSRVSNPRGLWNILAYLPGKSSDTGSSTAIENDGGYHEQEIVDSESNEIQRFELLRSELIELEKRVQKSTDQYEYDEEEIQTRDVALRYSNEVKGAQLVQVQKKESVIEKSFDKLKETSTDVWQGTQLLAIDTGAAMGLLRRVLIGDELTEKEKQSLQRTLTDLASVVPIGFLMLLPVTAVGHAAILAAIQRYVPSLIPSTYGSERLDLLRQLEKVKEMEDEFHSLSYGSSFQVSCTPGSLPNLEVRLLHLEIF</sequence>
<proteinExistence type="predicted"/>
<reference evidence="3" key="1">
    <citation type="submission" date="2023-05" db="EMBL/GenBank/DDBJ databases">
        <authorList>
            <person name="Huff M."/>
        </authorList>
    </citation>
    <scope>NUCLEOTIDE SEQUENCE</scope>
</reference>
<evidence type="ECO:0000256" key="1">
    <source>
        <dbReference type="SAM" id="Coils"/>
    </source>
</evidence>
<keyword evidence="4" id="KW-1185">Reference proteome</keyword>
<dbReference type="PANTHER" id="PTHR14009:SF9">
    <property type="entry name" value="LETM1-LIKE PROTEIN"/>
    <property type="match status" value="1"/>
</dbReference>
<dbReference type="AlphaFoldDB" id="A0AAD2EA76"/>
<dbReference type="PANTHER" id="PTHR14009">
    <property type="entry name" value="LEUCINE ZIPPER-EF-HAND CONTAINING TRANSMEMBRANE PROTEIN"/>
    <property type="match status" value="1"/>
</dbReference>
<protein>
    <recommendedName>
        <fullName evidence="5">LETM1-like protein</fullName>
    </recommendedName>
</protein>
<accession>A0AAD2EA76</accession>
<evidence type="ECO:0008006" key="5">
    <source>
        <dbReference type="Google" id="ProtNLM"/>
    </source>
</evidence>
<dbReference type="InterPro" id="IPR044202">
    <property type="entry name" value="LETM1/MDM38-like"/>
</dbReference>
<organism evidence="3 4">
    <name type="scientific">Fraxinus pennsylvanica</name>
    <dbReference type="NCBI Taxonomy" id="56036"/>
    <lineage>
        <taxon>Eukaryota</taxon>
        <taxon>Viridiplantae</taxon>
        <taxon>Streptophyta</taxon>
        <taxon>Embryophyta</taxon>
        <taxon>Tracheophyta</taxon>
        <taxon>Spermatophyta</taxon>
        <taxon>Magnoliopsida</taxon>
        <taxon>eudicotyledons</taxon>
        <taxon>Gunneridae</taxon>
        <taxon>Pentapetalae</taxon>
        <taxon>asterids</taxon>
        <taxon>lamiids</taxon>
        <taxon>Lamiales</taxon>
        <taxon>Oleaceae</taxon>
        <taxon>Oleeae</taxon>
        <taxon>Fraxinus</taxon>
    </lineage>
</organism>
<evidence type="ECO:0000256" key="2">
    <source>
        <dbReference type="SAM" id="MobiDB-lite"/>
    </source>
</evidence>
<evidence type="ECO:0000313" key="4">
    <source>
        <dbReference type="Proteomes" id="UP000834106"/>
    </source>
</evidence>
<dbReference type="Proteomes" id="UP000834106">
    <property type="component" value="Chromosome 17"/>
</dbReference>
<dbReference type="GO" id="GO:0005743">
    <property type="term" value="C:mitochondrial inner membrane"/>
    <property type="evidence" value="ECO:0007669"/>
    <property type="project" value="InterPro"/>
</dbReference>
<name>A0AAD2EA76_9LAMI</name>
<feature type="coiled-coil region" evidence="1">
    <location>
        <begin position="711"/>
        <end position="738"/>
    </location>
</feature>
<gene>
    <name evidence="3" type="ORF">FPE_LOCUS27665</name>
</gene>